<keyword evidence="2" id="KW-1185">Reference proteome</keyword>
<evidence type="ECO:0000313" key="2">
    <source>
        <dbReference type="Proteomes" id="UP000827976"/>
    </source>
</evidence>
<gene>
    <name evidence="1" type="ORF">IHE45_12G016700</name>
</gene>
<protein>
    <submittedName>
        <fullName evidence="1">Uncharacterized protein</fullName>
    </submittedName>
</protein>
<proteinExistence type="predicted"/>
<comment type="caution">
    <text evidence="1">The sequence shown here is derived from an EMBL/GenBank/DDBJ whole genome shotgun (WGS) entry which is preliminary data.</text>
</comment>
<sequence length="364" mass="40448">MFSKNSIKIIIPTKAHPQSAREREMGNPSVVSPLKIAFAFAFSFSLSISLSSSKTPPSISLKSSSSSSPSSSHSFVSDLFSILGAPCDAARVNTSEAKEIRSCLRFLVPFNPFSSGKIESRSGRRFIASLRDDRGPDNANQMVWWPPKPVMELARLAVDSGGDPAEIHRTLDPTVLVVPDVEGAEEDKCQLTSTPYGRRFIDKELNSYFAFLFELIAARAPLVGFNVSLSRYDLFHGHMFLATDSGRLGILFHAKEYPAYDKEDFPCNLGYCQRGSNVAYDNTMNLRNILWLAPLPSKVTKAWEAPGVLVVLDARPEGIIYENLVPYYVDIFRTIYEDDLGDHVVDVNYLNLGNVVSEDRIFIC</sequence>
<reference evidence="2" key="1">
    <citation type="journal article" date="2022" name="Nat. Commun.">
        <title>Chromosome evolution and the genetic basis of agronomically important traits in greater yam.</title>
        <authorList>
            <person name="Bredeson J.V."/>
            <person name="Lyons J.B."/>
            <person name="Oniyinde I.O."/>
            <person name="Okereke N.R."/>
            <person name="Kolade O."/>
            <person name="Nnabue I."/>
            <person name="Nwadili C.O."/>
            <person name="Hribova E."/>
            <person name="Parker M."/>
            <person name="Nwogha J."/>
            <person name="Shu S."/>
            <person name="Carlson J."/>
            <person name="Kariba R."/>
            <person name="Muthemba S."/>
            <person name="Knop K."/>
            <person name="Barton G.J."/>
            <person name="Sherwood A.V."/>
            <person name="Lopez-Montes A."/>
            <person name="Asiedu R."/>
            <person name="Jamnadass R."/>
            <person name="Muchugi A."/>
            <person name="Goodstein D."/>
            <person name="Egesi C.N."/>
            <person name="Featherston J."/>
            <person name="Asfaw A."/>
            <person name="Simpson G.G."/>
            <person name="Dolezel J."/>
            <person name="Hendre P.S."/>
            <person name="Van Deynze A."/>
            <person name="Kumar P.L."/>
            <person name="Obidiegwu J.E."/>
            <person name="Bhattacharjee R."/>
            <person name="Rokhsar D.S."/>
        </authorList>
    </citation>
    <scope>NUCLEOTIDE SEQUENCE [LARGE SCALE GENOMIC DNA]</scope>
    <source>
        <strain evidence="2">cv. TDa95/00328</strain>
    </source>
</reference>
<dbReference type="Proteomes" id="UP000827976">
    <property type="component" value="Chromosome 12"/>
</dbReference>
<evidence type="ECO:0000313" key="1">
    <source>
        <dbReference type="EMBL" id="KAH7666751.1"/>
    </source>
</evidence>
<dbReference type="EMBL" id="CM037022">
    <property type="protein sequence ID" value="KAH7666751.1"/>
    <property type="molecule type" value="Genomic_DNA"/>
</dbReference>
<accession>A0ACB7V0Q9</accession>
<name>A0ACB7V0Q9_DIOAL</name>
<organism evidence="1 2">
    <name type="scientific">Dioscorea alata</name>
    <name type="common">Purple yam</name>
    <dbReference type="NCBI Taxonomy" id="55571"/>
    <lineage>
        <taxon>Eukaryota</taxon>
        <taxon>Viridiplantae</taxon>
        <taxon>Streptophyta</taxon>
        <taxon>Embryophyta</taxon>
        <taxon>Tracheophyta</taxon>
        <taxon>Spermatophyta</taxon>
        <taxon>Magnoliopsida</taxon>
        <taxon>Liliopsida</taxon>
        <taxon>Dioscoreales</taxon>
        <taxon>Dioscoreaceae</taxon>
        <taxon>Dioscorea</taxon>
    </lineage>
</organism>